<comment type="caution">
    <text evidence="4">The sequence shown here is derived from an EMBL/GenBank/DDBJ whole genome shotgun (WGS) entry which is preliminary data.</text>
</comment>
<keyword evidence="2" id="KW-0521">NADP</keyword>
<dbReference type="Pfam" id="PF05368">
    <property type="entry name" value="NmrA"/>
    <property type="match status" value="1"/>
</dbReference>
<evidence type="ECO:0000313" key="4">
    <source>
        <dbReference type="EMBL" id="RFU75206.1"/>
    </source>
</evidence>
<evidence type="ECO:0000256" key="2">
    <source>
        <dbReference type="ARBA" id="ARBA00022857"/>
    </source>
</evidence>
<keyword evidence="5" id="KW-1185">Reference proteome</keyword>
<proteinExistence type="inferred from homology"/>
<protein>
    <submittedName>
        <fullName evidence="4">Nadp-binding</fullName>
    </submittedName>
</protein>
<dbReference type="InterPro" id="IPR036291">
    <property type="entry name" value="NAD(P)-bd_dom_sf"/>
</dbReference>
<dbReference type="STRING" id="490622.A0A395NGG3"/>
<comment type="similarity">
    <text evidence="1">Belongs to the NmrA-type oxidoreductase family.</text>
</comment>
<organism evidence="4 5">
    <name type="scientific">Trichoderma arundinaceum</name>
    <dbReference type="NCBI Taxonomy" id="490622"/>
    <lineage>
        <taxon>Eukaryota</taxon>
        <taxon>Fungi</taxon>
        <taxon>Dikarya</taxon>
        <taxon>Ascomycota</taxon>
        <taxon>Pezizomycotina</taxon>
        <taxon>Sordariomycetes</taxon>
        <taxon>Hypocreomycetidae</taxon>
        <taxon>Hypocreales</taxon>
        <taxon>Hypocreaceae</taxon>
        <taxon>Trichoderma</taxon>
    </lineage>
</organism>
<feature type="domain" description="NmrA-like" evidence="3">
    <location>
        <begin position="7"/>
        <end position="259"/>
    </location>
</feature>
<dbReference type="Proteomes" id="UP000266272">
    <property type="component" value="Unassembled WGS sequence"/>
</dbReference>
<dbReference type="EMBL" id="PXOA01000459">
    <property type="protein sequence ID" value="RFU75206.1"/>
    <property type="molecule type" value="Genomic_DNA"/>
</dbReference>
<sequence>MASQHVSKIFVIGGTGVQGVPIVKALVADKKYQVRVLTRDTSSRRANDLLALGNVELLQGTFANESTLRDGFRGCDGAFVNIDGFNTGEKTEMYWAIRTYEIAIEEGIKFFVYGSIPYVLKIGGYDSKFNAGHMNGKGRIGQWILSQNIENRERMGASLFTVGPYIDMTIGAQTPMTPTIEDGVITWRVPLGDGLMPLGSLEDCGHYVRWQFDNPERANGMDLITAIAPVGFNDLAVAFEHATGHQAQYIDVSLDEYWEIGALSTVAHFPAGSNADPNDRSTMTVRQNFTGFWNAFKHNLWDIDYALLDEIHPNRVKSAEDWFRSQDKEWQSAGRGSLWDRVQPENIGPVLKRTEDGRMGAL</sequence>
<name>A0A395NGG3_TRIAR</name>
<dbReference type="InterPro" id="IPR008030">
    <property type="entry name" value="NmrA-like"/>
</dbReference>
<dbReference type="GO" id="GO:0005634">
    <property type="term" value="C:nucleus"/>
    <property type="evidence" value="ECO:0007669"/>
    <property type="project" value="TreeGrafter"/>
</dbReference>
<dbReference type="Gene3D" id="3.90.25.10">
    <property type="entry name" value="UDP-galactose 4-epimerase, domain 1"/>
    <property type="match status" value="1"/>
</dbReference>
<evidence type="ECO:0000259" key="3">
    <source>
        <dbReference type="Pfam" id="PF05368"/>
    </source>
</evidence>
<gene>
    <name evidence="4" type="ORF">TARUN_7040</name>
</gene>
<dbReference type="SUPFAM" id="SSF51735">
    <property type="entry name" value="NAD(P)-binding Rossmann-fold domains"/>
    <property type="match status" value="1"/>
</dbReference>
<dbReference type="AlphaFoldDB" id="A0A395NGG3"/>
<reference evidence="4 5" key="1">
    <citation type="journal article" date="2018" name="PLoS Pathog.">
        <title>Evolution of structural diversity of trichothecenes, a family of toxins produced by plant pathogenic and entomopathogenic fungi.</title>
        <authorList>
            <person name="Proctor R.H."/>
            <person name="McCormick S.P."/>
            <person name="Kim H.S."/>
            <person name="Cardoza R.E."/>
            <person name="Stanley A.M."/>
            <person name="Lindo L."/>
            <person name="Kelly A."/>
            <person name="Brown D.W."/>
            <person name="Lee T."/>
            <person name="Vaughan M.M."/>
            <person name="Alexander N.J."/>
            <person name="Busman M."/>
            <person name="Gutierrez S."/>
        </authorList>
    </citation>
    <scope>NUCLEOTIDE SEQUENCE [LARGE SCALE GENOMIC DNA]</scope>
    <source>
        <strain evidence="4 5">IBT 40837</strain>
    </source>
</reference>
<evidence type="ECO:0000313" key="5">
    <source>
        <dbReference type="Proteomes" id="UP000266272"/>
    </source>
</evidence>
<evidence type="ECO:0000256" key="1">
    <source>
        <dbReference type="ARBA" id="ARBA00006328"/>
    </source>
</evidence>
<dbReference type="PANTHER" id="PTHR42748">
    <property type="entry name" value="NITROGEN METABOLITE REPRESSION PROTEIN NMRA FAMILY MEMBER"/>
    <property type="match status" value="1"/>
</dbReference>
<dbReference type="PANTHER" id="PTHR42748:SF14">
    <property type="entry name" value="SNOAL-LIKE DOMAIN-CONTAINING PROTEIN"/>
    <property type="match status" value="1"/>
</dbReference>
<dbReference type="InterPro" id="IPR051164">
    <property type="entry name" value="NmrA-like_oxidored"/>
</dbReference>
<dbReference type="OrthoDB" id="300709at2759"/>
<accession>A0A395NGG3</accession>
<dbReference type="Gene3D" id="3.40.50.720">
    <property type="entry name" value="NAD(P)-binding Rossmann-like Domain"/>
    <property type="match status" value="1"/>
</dbReference>